<dbReference type="GO" id="GO:0055085">
    <property type="term" value="P:transmembrane transport"/>
    <property type="evidence" value="ECO:0007669"/>
    <property type="project" value="InterPro"/>
</dbReference>
<evidence type="ECO:0000256" key="1">
    <source>
        <dbReference type="ARBA" id="ARBA00004141"/>
    </source>
</evidence>
<dbReference type="InterPro" id="IPR004776">
    <property type="entry name" value="Mem_transp_PIN-like"/>
</dbReference>
<name>E7C339_9BACT</name>
<keyword evidence="4 5" id="KW-0472">Membrane</keyword>
<evidence type="ECO:0008006" key="7">
    <source>
        <dbReference type="Google" id="ProtNLM"/>
    </source>
</evidence>
<evidence type="ECO:0000256" key="5">
    <source>
        <dbReference type="SAM" id="Phobius"/>
    </source>
</evidence>
<protein>
    <recommendedName>
        <fullName evidence="7">Permease</fullName>
    </recommendedName>
</protein>
<feature type="transmembrane region" description="Helical" evidence="5">
    <location>
        <begin position="35"/>
        <end position="56"/>
    </location>
</feature>
<evidence type="ECO:0000256" key="4">
    <source>
        <dbReference type="ARBA" id="ARBA00023136"/>
    </source>
</evidence>
<evidence type="ECO:0000256" key="3">
    <source>
        <dbReference type="ARBA" id="ARBA00022989"/>
    </source>
</evidence>
<feature type="transmembrane region" description="Helical" evidence="5">
    <location>
        <begin position="68"/>
        <end position="87"/>
    </location>
</feature>
<dbReference type="EMBL" id="GU567968">
    <property type="protein sequence ID" value="ADI21863.1"/>
    <property type="molecule type" value="Genomic_DNA"/>
</dbReference>
<proteinExistence type="predicted"/>
<sequence length="123" mass="13255">MLGACSIPVGLLLIGGNISDLIKGFKFSKGYKIEISSVLVRLVIVPALMILYVWAGPIPEDMMWLKKVLIVQAAMPAGIFALVVVQIYDGDRTTAMRAIMASILGCLISLPIWLLIGLNLVEG</sequence>
<comment type="subcellular location">
    <subcellularLocation>
        <location evidence="1">Membrane</location>
        <topology evidence="1">Multi-pass membrane protein</topology>
    </subcellularLocation>
</comment>
<dbReference type="GO" id="GO:0016020">
    <property type="term" value="C:membrane"/>
    <property type="evidence" value="ECO:0007669"/>
    <property type="project" value="UniProtKB-SubCell"/>
</dbReference>
<keyword evidence="3 5" id="KW-1133">Transmembrane helix</keyword>
<dbReference type="Gene3D" id="1.20.1530.20">
    <property type="match status" value="1"/>
</dbReference>
<keyword evidence="2 5" id="KW-0812">Transmembrane</keyword>
<evidence type="ECO:0000313" key="6">
    <source>
        <dbReference type="EMBL" id="ADI21863.1"/>
    </source>
</evidence>
<organism evidence="6">
    <name type="scientific">uncultured verrucomicrobium HF0130_25O04</name>
    <dbReference type="NCBI Taxonomy" id="723596"/>
    <lineage>
        <taxon>Bacteria</taxon>
        <taxon>Pseudomonadati</taxon>
        <taxon>Verrucomicrobiota</taxon>
        <taxon>environmental samples</taxon>
    </lineage>
</organism>
<accession>E7C339</accession>
<dbReference type="Pfam" id="PF03547">
    <property type="entry name" value="Mem_trans"/>
    <property type="match status" value="1"/>
</dbReference>
<reference evidence="6" key="1">
    <citation type="submission" date="2010-01" db="EMBL/GenBank/DDBJ databases">
        <title>Genome fragments of uncultured bacteria from the North Pacific subtropical Gyre.</title>
        <authorList>
            <person name="Pham V.D."/>
            <person name="Delong E.F."/>
        </authorList>
    </citation>
    <scope>NUCLEOTIDE SEQUENCE</scope>
</reference>
<dbReference type="InterPro" id="IPR038770">
    <property type="entry name" value="Na+/solute_symporter_sf"/>
</dbReference>
<evidence type="ECO:0000256" key="2">
    <source>
        <dbReference type="ARBA" id="ARBA00022692"/>
    </source>
</evidence>
<feature type="transmembrane region" description="Helical" evidence="5">
    <location>
        <begin position="99"/>
        <end position="121"/>
    </location>
</feature>
<dbReference type="AlphaFoldDB" id="E7C339"/>